<dbReference type="AlphaFoldDB" id="A0A9P8TYU9"/>
<dbReference type="Proteomes" id="UP000827724">
    <property type="component" value="Unassembled WGS sequence"/>
</dbReference>
<comment type="caution">
    <text evidence="2">The sequence shown here is derived from an EMBL/GenBank/DDBJ whole genome shotgun (WGS) entry which is preliminary data.</text>
</comment>
<proteinExistence type="predicted"/>
<organism evidence="2 3">
    <name type="scientific">Trichoderma cornu-damae</name>
    <dbReference type="NCBI Taxonomy" id="654480"/>
    <lineage>
        <taxon>Eukaryota</taxon>
        <taxon>Fungi</taxon>
        <taxon>Dikarya</taxon>
        <taxon>Ascomycota</taxon>
        <taxon>Pezizomycotina</taxon>
        <taxon>Sordariomycetes</taxon>
        <taxon>Hypocreomycetidae</taxon>
        <taxon>Hypocreales</taxon>
        <taxon>Hypocreaceae</taxon>
        <taxon>Trichoderma</taxon>
    </lineage>
</organism>
<feature type="region of interest" description="Disordered" evidence="1">
    <location>
        <begin position="303"/>
        <end position="327"/>
    </location>
</feature>
<keyword evidence="3" id="KW-1185">Reference proteome</keyword>
<reference evidence="2" key="1">
    <citation type="submission" date="2021-08" db="EMBL/GenBank/DDBJ databases">
        <title>Chromosome-Level Trichoderma cornu-damae using Hi-C Data.</title>
        <authorList>
            <person name="Kim C.S."/>
        </authorList>
    </citation>
    <scope>NUCLEOTIDE SEQUENCE</scope>
    <source>
        <strain evidence="2">KA19-0412C</strain>
    </source>
</reference>
<feature type="region of interest" description="Disordered" evidence="1">
    <location>
        <begin position="1"/>
        <end position="25"/>
    </location>
</feature>
<evidence type="ECO:0000256" key="1">
    <source>
        <dbReference type="SAM" id="MobiDB-lite"/>
    </source>
</evidence>
<name>A0A9P8TYU9_9HYPO</name>
<gene>
    <name evidence="2" type="ORF">Trco_000254</name>
</gene>
<evidence type="ECO:0000313" key="3">
    <source>
        <dbReference type="Proteomes" id="UP000827724"/>
    </source>
</evidence>
<dbReference type="OrthoDB" id="3903267at2759"/>
<feature type="compositionally biased region" description="Polar residues" evidence="1">
    <location>
        <begin position="303"/>
        <end position="313"/>
    </location>
</feature>
<dbReference type="EMBL" id="JAIWOZ010000001">
    <property type="protein sequence ID" value="KAH6610234.1"/>
    <property type="molecule type" value="Genomic_DNA"/>
</dbReference>
<protein>
    <submittedName>
        <fullName evidence="2">Uncharacterized protein</fullName>
    </submittedName>
</protein>
<sequence length="339" mass="36976">MSHPSAVSGTAPLSHQGIDVQHLGGPSIPHSSYMQKMNPNFAGLITPPESPVRCAERESSDGSATQPQTPMTLEADASICPSSEARNAIEALSAAVQSAKAEKPEQHYAGFSNNSHGYGTALALGTPIDLGDISDGIHSVIEHAVEEKISDALSPLRLNINRLDDSLKSMDNLQAHLRREHTDIRDQNDTMSRQLDLHYRTIEQNIEEFRSQSKVMNTMIETQTTMVNHLSQVVMNLPIAISQVVHNAVQQQTQLAIREVMFAQQQAMFSISDVSGTRQSVSSDGSSLQRACGHHGLEIESISSTQHRGGSTEQSHHSAPPKPTRGFRHALRKLFKSSK</sequence>
<evidence type="ECO:0000313" key="2">
    <source>
        <dbReference type="EMBL" id="KAH6610234.1"/>
    </source>
</evidence>
<feature type="region of interest" description="Disordered" evidence="1">
    <location>
        <begin position="49"/>
        <end position="69"/>
    </location>
</feature>
<feature type="compositionally biased region" description="Polar residues" evidence="1">
    <location>
        <begin position="1"/>
        <end position="13"/>
    </location>
</feature>
<accession>A0A9P8TYU9</accession>